<sequence>MHDLNRIQLIPYANRLRPVEERETKKTNKSKAIQERADIKTPCLRDWEIDKWSYHLAYTINCPRRDMKLR</sequence>
<dbReference type="AlphaFoldDB" id="A0AA36EZE1"/>
<proteinExistence type="predicted"/>
<dbReference type="EMBL" id="OX597815">
    <property type="protein sequence ID" value="CAI9717800.1"/>
    <property type="molecule type" value="Genomic_DNA"/>
</dbReference>
<dbReference type="Proteomes" id="UP001162480">
    <property type="component" value="Chromosome 2"/>
</dbReference>
<reference evidence="1" key="1">
    <citation type="submission" date="2023-08" db="EMBL/GenBank/DDBJ databases">
        <authorList>
            <person name="Alioto T."/>
            <person name="Alioto T."/>
            <person name="Gomez Garrido J."/>
        </authorList>
    </citation>
    <scope>NUCLEOTIDE SEQUENCE</scope>
</reference>
<gene>
    <name evidence="1" type="ORF">OCTVUL_1B003264</name>
</gene>
<evidence type="ECO:0000313" key="2">
    <source>
        <dbReference type="Proteomes" id="UP001162480"/>
    </source>
</evidence>
<keyword evidence="2" id="KW-1185">Reference proteome</keyword>
<protein>
    <submittedName>
        <fullName evidence="1">Uncharacterized protein</fullName>
    </submittedName>
</protein>
<name>A0AA36EZE1_OCTVU</name>
<evidence type="ECO:0000313" key="1">
    <source>
        <dbReference type="EMBL" id="CAI9717800.1"/>
    </source>
</evidence>
<organism evidence="1 2">
    <name type="scientific">Octopus vulgaris</name>
    <name type="common">Common octopus</name>
    <dbReference type="NCBI Taxonomy" id="6645"/>
    <lineage>
        <taxon>Eukaryota</taxon>
        <taxon>Metazoa</taxon>
        <taxon>Spiralia</taxon>
        <taxon>Lophotrochozoa</taxon>
        <taxon>Mollusca</taxon>
        <taxon>Cephalopoda</taxon>
        <taxon>Coleoidea</taxon>
        <taxon>Octopodiformes</taxon>
        <taxon>Octopoda</taxon>
        <taxon>Incirrata</taxon>
        <taxon>Octopodidae</taxon>
        <taxon>Octopus</taxon>
    </lineage>
</organism>
<accession>A0AA36EZE1</accession>